<dbReference type="KEGG" id="muh:HYN43_023875"/>
<accession>A0A494VRB6</accession>
<evidence type="ECO:0000256" key="1">
    <source>
        <dbReference type="SAM" id="MobiDB-lite"/>
    </source>
</evidence>
<dbReference type="Proteomes" id="UP000270046">
    <property type="component" value="Chromosome"/>
</dbReference>
<evidence type="ECO:0000313" key="2">
    <source>
        <dbReference type="EMBL" id="AYL98137.1"/>
    </source>
</evidence>
<reference evidence="2 3" key="1">
    <citation type="submission" date="2018-10" db="EMBL/GenBank/DDBJ databases">
        <title>Genome sequencing of Mucilaginibacter sp. HYN0043.</title>
        <authorList>
            <person name="Kim M."/>
            <person name="Yi H."/>
        </authorList>
    </citation>
    <scope>NUCLEOTIDE SEQUENCE [LARGE SCALE GENOMIC DNA]</scope>
    <source>
        <strain evidence="2 3">HYN0043</strain>
    </source>
</reference>
<gene>
    <name evidence="2" type="ORF">HYN43_023875</name>
</gene>
<evidence type="ECO:0000313" key="3">
    <source>
        <dbReference type="Proteomes" id="UP000270046"/>
    </source>
</evidence>
<protein>
    <submittedName>
        <fullName evidence="2">Uncharacterized protein</fullName>
    </submittedName>
</protein>
<keyword evidence="3" id="KW-1185">Reference proteome</keyword>
<feature type="region of interest" description="Disordered" evidence="1">
    <location>
        <begin position="43"/>
        <end position="62"/>
    </location>
</feature>
<name>A0A494VRB6_9SPHI</name>
<sequence>MKIDVSCGVIILDDLTGLINMKEINRFFNDEATQREYQQRHQLPAFKQAGDINAGKQNTENR</sequence>
<dbReference type="AlphaFoldDB" id="A0A494VRB6"/>
<dbReference type="EMBL" id="CP032869">
    <property type="protein sequence ID" value="AYL98137.1"/>
    <property type="molecule type" value="Genomic_DNA"/>
</dbReference>
<organism evidence="2 3">
    <name type="scientific">Mucilaginibacter celer</name>
    <dbReference type="NCBI Taxonomy" id="2305508"/>
    <lineage>
        <taxon>Bacteria</taxon>
        <taxon>Pseudomonadati</taxon>
        <taxon>Bacteroidota</taxon>
        <taxon>Sphingobacteriia</taxon>
        <taxon>Sphingobacteriales</taxon>
        <taxon>Sphingobacteriaceae</taxon>
        <taxon>Mucilaginibacter</taxon>
    </lineage>
</organism>
<proteinExistence type="predicted"/>